<dbReference type="Proteomes" id="UP000002010">
    <property type="component" value="Chromosome"/>
</dbReference>
<sequence length="43" mass="5099">MWNGQFERIKHNKILNESMFNLNKVVPKMQPSVDINNPMVLSR</sequence>
<name>C1D851_LARHH</name>
<accession>C1D851</accession>
<dbReference type="KEGG" id="lhk:LHK_01655"/>
<dbReference type="STRING" id="557598.LHK_01655"/>
<gene>
    <name evidence="1" type="ordered locus">LHK_01655</name>
</gene>
<organism evidence="1 2">
    <name type="scientific">Laribacter hongkongensis (strain HLHK9)</name>
    <dbReference type="NCBI Taxonomy" id="557598"/>
    <lineage>
        <taxon>Bacteria</taxon>
        <taxon>Pseudomonadati</taxon>
        <taxon>Pseudomonadota</taxon>
        <taxon>Betaproteobacteria</taxon>
        <taxon>Neisseriales</taxon>
        <taxon>Aquaspirillaceae</taxon>
        <taxon>Laribacter</taxon>
    </lineage>
</organism>
<dbReference type="AlphaFoldDB" id="C1D851"/>
<keyword evidence="2" id="KW-1185">Reference proteome</keyword>
<evidence type="ECO:0000313" key="1">
    <source>
        <dbReference type="EMBL" id="ACO74641.1"/>
    </source>
</evidence>
<protein>
    <submittedName>
        <fullName evidence="1">Uncharacterized protein</fullName>
    </submittedName>
</protein>
<evidence type="ECO:0000313" key="2">
    <source>
        <dbReference type="Proteomes" id="UP000002010"/>
    </source>
</evidence>
<reference evidence="1 2" key="1">
    <citation type="journal article" date="2009" name="PLoS Genet.">
        <title>The complete genome and proteome of Laribacter hongkongensis reveal potential mechanisms for adaptations to different temperatures and habitats.</title>
        <authorList>
            <person name="Woo P.C."/>
            <person name="Lau S.K."/>
            <person name="Tse H."/>
            <person name="Teng J.L."/>
            <person name="Curreem S.O."/>
            <person name="Tsang A.K."/>
            <person name="Fan R.Y."/>
            <person name="Wong G.K."/>
            <person name="Huang Y."/>
            <person name="Loman N.J."/>
            <person name="Snyder L.A."/>
            <person name="Cai J.J."/>
            <person name="Huang J.D."/>
            <person name="Mak W."/>
            <person name="Pallen M.J."/>
            <person name="Lok S."/>
            <person name="Yuen K.Y."/>
        </authorList>
    </citation>
    <scope>NUCLEOTIDE SEQUENCE [LARGE SCALE GENOMIC DNA]</scope>
    <source>
        <strain evidence="1 2">HLHK9</strain>
    </source>
</reference>
<dbReference type="HOGENOM" id="CLU_3235402_0_0_4"/>
<dbReference type="EMBL" id="CP001154">
    <property type="protein sequence ID" value="ACO74641.1"/>
    <property type="molecule type" value="Genomic_DNA"/>
</dbReference>
<proteinExistence type="predicted"/>